<evidence type="ECO:0000313" key="2">
    <source>
        <dbReference type="Proteomes" id="UP000431744"/>
    </source>
</evidence>
<dbReference type="AlphaFoldDB" id="A0A6H9WB53"/>
<evidence type="ECO:0000313" key="1">
    <source>
        <dbReference type="EMBL" id="KAB1647780.1"/>
    </source>
</evidence>
<gene>
    <name evidence="1" type="ORF">F8O04_12190</name>
</gene>
<name>A0A6H9WB53_9MICO</name>
<sequence>MSAPTLRAVAETPYELRGTGSPEGVVAAPPGTYYTDQLGTAGMWRWLKIAGTGTTGWTIVFGDTGWRALVRWAQGQVTFGTMPAGLEPGHSIYEGGIFMRRKLDRVEMSIVAARMTADAVEFTSPVGFRGSTTGMPYPVVPLIARAGAAASAIVAASVEVGVSVVRIRSIRDSYLPAQTTLYGAEASWSTDAPPPTVLPGAPK</sequence>
<dbReference type="OrthoDB" id="5150390at2"/>
<organism evidence="1 2">
    <name type="scientific">Pseudoclavibacter endophyticus</name>
    <dbReference type="NCBI Taxonomy" id="1778590"/>
    <lineage>
        <taxon>Bacteria</taxon>
        <taxon>Bacillati</taxon>
        <taxon>Actinomycetota</taxon>
        <taxon>Actinomycetes</taxon>
        <taxon>Micrococcales</taxon>
        <taxon>Microbacteriaceae</taxon>
        <taxon>Pseudoclavibacter</taxon>
    </lineage>
</organism>
<comment type="caution">
    <text evidence="1">The sequence shown here is derived from an EMBL/GenBank/DDBJ whole genome shotgun (WGS) entry which is preliminary data.</text>
</comment>
<proteinExistence type="predicted"/>
<dbReference type="RefSeq" id="WP_158029673.1">
    <property type="nucleotide sequence ID" value="NZ_BMHG01000001.1"/>
</dbReference>
<keyword evidence="2" id="KW-1185">Reference proteome</keyword>
<accession>A0A6H9WB53</accession>
<dbReference type="Proteomes" id="UP000431744">
    <property type="component" value="Unassembled WGS sequence"/>
</dbReference>
<reference evidence="1 2" key="1">
    <citation type="submission" date="2019-09" db="EMBL/GenBank/DDBJ databases">
        <title>Phylogeny of genus Pseudoclavibacter and closely related genus.</title>
        <authorList>
            <person name="Li Y."/>
        </authorList>
    </citation>
    <scope>NUCLEOTIDE SEQUENCE [LARGE SCALE GENOMIC DNA]</scope>
    <source>
        <strain evidence="1 2">EGI 60007</strain>
    </source>
</reference>
<protein>
    <submittedName>
        <fullName evidence="1">Uncharacterized protein</fullName>
    </submittedName>
</protein>
<dbReference type="EMBL" id="WBJY01000003">
    <property type="protein sequence ID" value="KAB1647780.1"/>
    <property type="molecule type" value="Genomic_DNA"/>
</dbReference>